<protein>
    <submittedName>
        <fullName evidence="2">Uncharacterized protein</fullName>
    </submittedName>
</protein>
<keyword evidence="1" id="KW-0812">Transmembrane</keyword>
<keyword evidence="3" id="KW-1185">Reference proteome</keyword>
<dbReference type="EnsemblPlants" id="AET1Gv20777300.3">
    <property type="protein sequence ID" value="AET1Gv20777300.3"/>
    <property type="gene ID" value="AET1Gv20777300"/>
</dbReference>
<evidence type="ECO:0000256" key="1">
    <source>
        <dbReference type="SAM" id="Phobius"/>
    </source>
</evidence>
<organism evidence="2 3">
    <name type="scientific">Aegilops tauschii subsp. strangulata</name>
    <name type="common">Goatgrass</name>
    <dbReference type="NCBI Taxonomy" id="200361"/>
    <lineage>
        <taxon>Eukaryota</taxon>
        <taxon>Viridiplantae</taxon>
        <taxon>Streptophyta</taxon>
        <taxon>Embryophyta</taxon>
        <taxon>Tracheophyta</taxon>
        <taxon>Spermatophyta</taxon>
        <taxon>Magnoliopsida</taxon>
        <taxon>Liliopsida</taxon>
        <taxon>Poales</taxon>
        <taxon>Poaceae</taxon>
        <taxon>BOP clade</taxon>
        <taxon>Pooideae</taxon>
        <taxon>Triticodae</taxon>
        <taxon>Triticeae</taxon>
        <taxon>Triticinae</taxon>
        <taxon>Aegilops</taxon>
    </lineage>
</organism>
<evidence type="ECO:0000313" key="3">
    <source>
        <dbReference type="Proteomes" id="UP000015105"/>
    </source>
</evidence>
<dbReference type="Gramene" id="AET1Gv20777300.3">
    <property type="protein sequence ID" value="AET1Gv20777300.3"/>
    <property type="gene ID" value="AET1Gv20777300"/>
</dbReference>
<name>A0A452ZHB6_AEGTS</name>
<reference evidence="3" key="2">
    <citation type="journal article" date="2017" name="Nat. Plants">
        <title>The Aegilops tauschii genome reveals multiple impacts of transposons.</title>
        <authorList>
            <person name="Zhao G."/>
            <person name="Zou C."/>
            <person name="Li K."/>
            <person name="Wang K."/>
            <person name="Li T."/>
            <person name="Gao L."/>
            <person name="Zhang X."/>
            <person name="Wang H."/>
            <person name="Yang Z."/>
            <person name="Liu X."/>
            <person name="Jiang W."/>
            <person name="Mao L."/>
            <person name="Kong X."/>
            <person name="Jiao Y."/>
            <person name="Jia J."/>
        </authorList>
    </citation>
    <scope>NUCLEOTIDE SEQUENCE [LARGE SCALE GENOMIC DNA]</scope>
    <source>
        <strain evidence="3">cv. AL8/78</strain>
    </source>
</reference>
<proteinExistence type="predicted"/>
<reference evidence="2" key="4">
    <citation type="submission" date="2019-03" db="UniProtKB">
        <authorList>
            <consortium name="EnsemblPlants"/>
        </authorList>
    </citation>
    <scope>IDENTIFICATION</scope>
</reference>
<reference evidence="3" key="1">
    <citation type="journal article" date="2014" name="Science">
        <title>Ancient hybridizations among the ancestral genomes of bread wheat.</title>
        <authorList>
            <consortium name="International Wheat Genome Sequencing Consortium,"/>
            <person name="Marcussen T."/>
            <person name="Sandve S.R."/>
            <person name="Heier L."/>
            <person name="Spannagl M."/>
            <person name="Pfeifer M."/>
            <person name="Jakobsen K.S."/>
            <person name="Wulff B.B."/>
            <person name="Steuernagel B."/>
            <person name="Mayer K.F."/>
            <person name="Olsen O.A."/>
        </authorList>
    </citation>
    <scope>NUCLEOTIDE SEQUENCE [LARGE SCALE GENOMIC DNA]</scope>
    <source>
        <strain evidence="3">cv. AL8/78</strain>
    </source>
</reference>
<keyword evidence="1" id="KW-1133">Transmembrane helix</keyword>
<sequence length="103" mass="11501">MCDVPLSMYVSLSVSCVQVLHCLCVTVFDCLDGVILIVLLLIWSVQLVSYSCFACVPMSSSHIWGCVQRCKPFRPFRAGRDPETCTVQASLLLIDDDRLSRKV</sequence>
<dbReference type="Proteomes" id="UP000015105">
    <property type="component" value="Chromosome 1D"/>
</dbReference>
<keyword evidence="1" id="KW-0472">Membrane</keyword>
<feature type="transmembrane region" description="Helical" evidence="1">
    <location>
        <begin position="34"/>
        <end position="56"/>
    </location>
</feature>
<reference evidence="2" key="5">
    <citation type="journal article" date="2021" name="G3 (Bethesda)">
        <title>Aegilops tauschii genome assembly Aet v5.0 features greater sequence contiguity and improved annotation.</title>
        <authorList>
            <person name="Wang L."/>
            <person name="Zhu T."/>
            <person name="Rodriguez J.C."/>
            <person name="Deal K.R."/>
            <person name="Dubcovsky J."/>
            <person name="McGuire P.E."/>
            <person name="Lux T."/>
            <person name="Spannagl M."/>
            <person name="Mayer K.F.X."/>
            <person name="Baldrich P."/>
            <person name="Meyers B.C."/>
            <person name="Huo N."/>
            <person name="Gu Y.Q."/>
            <person name="Zhou H."/>
            <person name="Devos K.M."/>
            <person name="Bennetzen J.L."/>
            <person name="Unver T."/>
            <person name="Budak H."/>
            <person name="Gulick P.J."/>
            <person name="Galiba G."/>
            <person name="Kalapos B."/>
            <person name="Nelson D.R."/>
            <person name="Li P."/>
            <person name="You F.M."/>
            <person name="Luo M.C."/>
            <person name="Dvorak J."/>
        </authorList>
    </citation>
    <scope>NUCLEOTIDE SEQUENCE [LARGE SCALE GENOMIC DNA]</scope>
    <source>
        <strain evidence="2">cv. AL8/78</strain>
    </source>
</reference>
<dbReference type="AlphaFoldDB" id="A0A452ZHB6"/>
<accession>A0A452ZHB6</accession>
<reference evidence="2" key="3">
    <citation type="journal article" date="2017" name="Nature">
        <title>Genome sequence of the progenitor of the wheat D genome Aegilops tauschii.</title>
        <authorList>
            <person name="Luo M.C."/>
            <person name="Gu Y.Q."/>
            <person name="Puiu D."/>
            <person name="Wang H."/>
            <person name="Twardziok S.O."/>
            <person name="Deal K.R."/>
            <person name="Huo N."/>
            <person name="Zhu T."/>
            <person name="Wang L."/>
            <person name="Wang Y."/>
            <person name="McGuire P.E."/>
            <person name="Liu S."/>
            <person name="Long H."/>
            <person name="Ramasamy R.K."/>
            <person name="Rodriguez J.C."/>
            <person name="Van S.L."/>
            <person name="Yuan L."/>
            <person name="Wang Z."/>
            <person name="Xia Z."/>
            <person name="Xiao L."/>
            <person name="Anderson O.D."/>
            <person name="Ouyang S."/>
            <person name="Liang Y."/>
            <person name="Zimin A.V."/>
            <person name="Pertea G."/>
            <person name="Qi P."/>
            <person name="Bennetzen J.L."/>
            <person name="Dai X."/>
            <person name="Dawson M.W."/>
            <person name="Muller H.G."/>
            <person name="Kugler K."/>
            <person name="Rivarola-Duarte L."/>
            <person name="Spannagl M."/>
            <person name="Mayer K.F.X."/>
            <person name="Lu F.H."/>
            <person name="Bevan M.W."/>
            <person name="Leroy P."/>
            <person name="Li P."/>
            <person name="You F.M."/>
            <person name="Sun Q."/>
            <person name="Liu Z."/>
            <person name="Lyons E."/>
            <person name="Wicker T."/>
            <person name="Salzberg S.L."/>
            <person name="Devos K.M."/>
            <person name="Dvorak J."/>
        </authorList>
    </citation>
    <scope>NUCLEOTIDE SEQUENCE [LARGE SCALE GENOMIC DNA]</scope>
    <source>
        <strain evidence="2">cv. AL8/78</strain>
    </source>
</reference>
<evidence type="ECO:0000313" key="2">
    <source>
        <dbReference type="EnsemblPlants" id="AET1Gv20777300.3"/>
    </source>
</evidence>